<feature type="transmembrane region" description="Helical" evidence="1">
    <location>
        <begin position="217"/>
        <end position="234"/>
    </location>
</feature>
<gene>
    <name evidence="2" type="ORF">D3W54_07340</name>
</gene>
<proteinExistence type="predicted"/>
<name>A0ABQ6VV15_9PROT</name>
<feature type="transmembrane region" description="Helical" evidence="1">
    <location>
        <begin position="326"/>
        <end position="348"/>
    </location>
</feature>
<evidence type="ECO:0000313" key="2">
    <source>
        <dbReference type="EMBL" id="KAB8124046.1"/>
    </source>
</evidence>
<evidence type="ECO:0000256" key="1">
    <source>
        <dbReference type="SAM" id="Phobius"/>
    </source>
</evidence>
<keyword evidence="1" id="KW-0472">Membrane</keyword>
<feature type="transmembrane region" description="Helical" evidence="1">
    <location>
        <begin position="7"/>
        <end position="28"/>
    </location>
</feature>
<keyword evidence="1" id="KW-1133">Transmembrane helix</keyword>
<dbReference type="PROSITE" id="PS51257">
    <property type="entry name" value="PROKAR_LIPOPROTEIN"/>
    <property type="match status" value="1"/>
</dbReference>
<sequence length="555" mass="61564">MSVNGKYIYLMLLFSFMLLGGISCYHYGLRFLPDSDQANALFEAQDIAQGNVFLKGWVNSPDNFWLIDLLGMAGLLKIIPDGVTVLHLLPALWWGGIIGVASCLACNGRGGRSWRCLLPVVAFIAIIPLYEQGALAFVTYTPYHVGTMFVALLGIMATGRVLDGTGGKLAQASLFGIVSVIFISDPFAVCCFVMPACLVSLWRVWTGDKPASGVRCFVLMVLAFVVATGIKTGIREAGGFRSMHAAAHFLPLSELPRHLIFSLMSVLDLFGVNFWGKTIAGRANHNALTDMVRLVPFALIVHYVWRYVRNRLDEVRQNRSFSGGDAVSDILVLGLVMDAVAASVLNFYIPGEDIIRYFLPVLLFAPIVYARSGNAEKTSGLFLGVIVCSSLACVLTWNPRQDVDVDIDPYQVGHQLDVRPLVELLRQQHLTHGYTDYWHASLTTFVSGDEIRLRAITDSPDTFGPKLGACTLQARPWLSKRQWYLPEDLQGTDRVFFLVYSHALQSDDHLTRAVIVKNLGTPDLVLPVDDSLSLLIYDRQRVMPCHGLFEWKENR</sequence>
<dbReference type="Proteomes" id="UP000427842">
    <property type="component" value="Unassembled WGS sequence"/>
</dbReference>
<feature type="transmembrane region" description="Helical" evidence="1">
    <location>
        <begin position="379"/>
        <end position="397"/>
    </location>
</feature>
<evidence type="ECO:0000313" key="3">
    <source>
        <dbReference type="Proteomes" id="UP000427842"/>
    </source>
</evidence>
<accession>A0ABQ6VV15</accession>
<feature type="transmembrane region" description="Helical" evidence="1">
    <location>
        <begin position="174"/>
        <end position="205"/>
    </location>
</feature>
<feature type="transmembrane region" description="Helical" evidence="1">
    <location>
        <begin position="117"/>
        <end position="137"/>
    </location>
</feature>
<keyword evidence="1" id="KW-0812">Transmembrane</keyword>
<reference evidence="2 3" key="1">
    <citation type="submission" date="2018-09" db="EMBL/GenBank/DDBJ databases">
        <title>Genome sequence and characterization of the bcs clusters for the production of nanocellulose from the low pH resistant strain Komagataeibacter medellinensis ID13488.</title>
        <authorList>
            <person name="Hernandez-Arriaga A.M."/>
            <person name="Del Cerro C."/>
            <person name="Urbina L."/>
            <person name="Eceiza A."/>
            <person name="Retegi A."/>
            <person name="Prieto M.A."/>
        </authorList>
    </citation>
    <scope>NUCLEOTIDE SEQUENCE [LARGE SCALE GENOMIC DNA]</scope>
    <source>
        <strain evidence="2 3">ID13488</strain>
    </source>
</reference>
<feature type="transmembrane region" description="Helical" evidence="1">
    <location>
        <begin position="85"/>
        <end position="105"/>
    </location>
</feature>
<organism evidence="2 3">
    <name type="scientific">Komagataeibacter medellinensis</name>
    <dbReference type="NCBI Taxonomy" id="1177712"/>
    <lineage>
        <taxon>Bacteria</taxon>
        <taxon>Pseudomonadati</taxon>
        <taxon>Pseudomonadota</taxon>
        <taxon>Alphaproteobacteria</taxon>
        <taxon>Acetobacterales</taxon>
        <taxon>Acetobacteraceae</taxon>
        <taxon>Komagataeibacter</taxon>
    </lineage>
</organism>
<feature type="transmembrane region" description="Helical" evidence="1">
    <location>
        <begin position="143"/>
        <end position="162"/>
    </location>
</feature>
<feature type="transmembrane region" description="Helical" evidence="1">
    <location>
        <begin position="354"/>
        <end position="372"/>
    </location>
</feature>
<dbReference type="EMBL" id="QYAZ01000001">
    <property type="protein sequence ID" value="KAB8124046.1"/>
    <property type="molecule type" value="Genomic_DNA"/>
</dbReference>
<dbReference type="RefSeq" id="WP_153469636.1">
    <property type="nucleotide sequence ID" value="NZ_QYAZ01000001.1"/>
</dbReference>
<keyword evidence="3" id="KW-1185">Reference proteome</keyword>
<protein>
    <recommendedName>
        <fullName evidence="4">Glycosyltransferase RgtA/B/C/D-like domain-containing protein</fullName>
    </recommendedName>
</protein>
<evidence type="ECO:0008006" key="4">
    <source>
        <dbReference type="Google" id="ProtNLM"/>
    </source>
</evidence>
<comment type="caution">
    <text evidence="2">The sequence shown here is derived from an EMBL/GenBank/DDBJ whole genome shotgun (WGS) entry which is preliminary data.</text>
</comment>